<accession>A0A388TBC5</accession>
<evidence type="ECO:0000256" key="1">
    <source>
        <dbReference type="SAM" id="SignalP"/>
    </source>
</evidence>
<feature type="chain" id="PRO_5017279023" description="SLH domain-containing protein" evidence="1">
    <location>
        <begin position="22"/>
        <end position="508"/>
    </location>
</feature>
<evidence type="ECO:0000313" key="3">
    <source>
        <dbReference type="EMBL" id="GBR74080.1"/>
    </source>
</evidence>
<comment type="caution">
    <text evidence="3">The sequence shown here is derived from an EMBL/GenBank/DDBJ whole genome shotgun (WGS) entry which is preliminary data.</text>
</comment>
<organism evidence="3 4">
    <name type="scientific">Termititenax aidoneus</name>
    <dbReference type="NCBI Taxonomy" id="2218524"/>
    <lineage>
        <taxon>Bacteria</taxon>
        <taxon>Bacillati</taxon>
        <taxon>Candidatus Margulisiibacteriota</taxon>
        <taxon>Candidatus Termititenacia</taxon>
        <taxon>Candidatus Termititenacales</taxon>
        <taxon>Candidatus Termititenacaceae</taxon>
        <taxon>Candidatus Termititenax</taxon>
    </lineage>
</organism>
<dbReference type="Proteomes" id="UP000269352">
    <property type="component" value="Unassembled WGS sequence"/>
</dbReference>
<evidence type="ECO:0000259" key="2">
    <source>
        <dbReference type="PROSITE" id="PS51272"/>
    </source>
</evidence>
<evidence type="ECO:0000313" key="4">
    <source>
        <dbReference type="Proteomes" id="UP000269352"/>
    </source>
</evidence>
<dbReference type="AlphaFoldDB" id="A0A388TBC5"/>
<proteinExistence type="predicted"/>
<dbReference type="PROSITE" id="PS51272">
    <property type="entry name" value="SLH"/>
    <property type="match status" value="2"/>
</dbReference>
<sequence length="508" mass="57762">MTRLRRAVLFFLLGSFLLADAKDTYNLEPLLIGADAMARGGAYLAAPQSSHYVFQNYAFLGDTSPRLSLSAFKLLNEVNYLDAAYSQANFSLGFLTVQENGGYLRTAANQLAGGRIGFQDTTIYGAYGASFDAFGLGARLKYRQKYFSGFSANASGTALDLAGFYKLNSFWSFGTELNNIVATPLDWSDGEREKFLPEYGLGLRFHPFTHVDFYTDVNLVENTSFWHIGTDYWLGQNMVLRCGFEEAYDLQYETETKHFKFTAGLGFNLWGFYFDYAYNPGDDMAENFTHFFTLSYRFPERVKKIPPRPVVEKPAPPQNRQRFFRDIGYLSVAEQLAIENLAAAGILPRANPYFAPQRIMSRAEFFTILLNLLDKEGRVPREEIKHFSDSTKLADRASSYGLLSGYADGFARLHLPMRRDEAAGAVTRYAEISGLDLLDTLRYRDVPRRHWGYQDINLTREKNMTYGVGRDLFEPKSYLTRRDAARILSRLRYAQELTRGLPPIEGLQ</sequence>
<feature type="domain" description="SLH" evidence="2">
    <location>
        <begin position="320"/>
        <end position="383"/>
    </location>
</feature>
<keyword evidence="4" id="KW-1185">Reference proteome</keyword>
<feature type="signal peptide" evidence="1">
    <location>
        <begin position="1"/>
        <end position="21"/>
    </location>
</feature>
<protein>
    <recommendedName>
        <fullName evidence="2">SLH domain-containing protein</fullName>
    </recommendedName>
</protein>
<dbReference type="InterPro" id="IPR001119">
    <property type="entry name" value="SLH_dom"/>
</dbReference>
<dbReference type="EMBL" id="BGZN01000029">
    <property type="protein sequence ID" value="GBR74080.1"/>
    <property type="molecule type" value="Genomic_DNA"/>
</dbReference>
<reference evidence="3 4" key="1">
    <citation type="journal article" date="2019" name="ISME J.">
        <title>Genome analyses of uncultured TG2/ZB3 bacteria in 'Margulisbacteria' specifically attached to ectosymbiotic spirochetes of protists in the termite gut.</title>
        <authorList>
            <person name="Utami Y.D."/>
            <person name="Kuwahara H."/>
            <person name="Igai K."/>
            <person name="Murakami T."/>
            <person name="Sugaya K."/>
            <person name="Morikawa T."/>
            <person name="Nagura Y."/>
            <person name="Yuki M."/>
            <person name="Deevong P."/>
            <person name="Inoue T."/>
            <person name="Kihara K."/>
            <person name="Lo N."/>
            <person name="Yamada A."/>
            <person name="Ohkuma M."/>
            <person name="Hongoh Y."/>
        </authorList>
    </citation>
    <scope>NUCLEOTIDE SEQUENCE [LARGE SCALE GENOMIC DNA]</scope>
    <source>
        <strain evidence="3">NkOx7-01</strain>
    </source>
</reference>
<keyword evidence="1" id="KW-0732">Signal</keyword>
<gene>
    <name evidence="3" type="ORF">NO1_1313</name>
</gene>
<feature type="domain" description="SLH" evidence="2">
    <location>
        <begin position="439"/>
        <end position="502"/>
    </location>
</feature>
<name>A0A388TBC5_TERA1</name>